<comment type="caution">
    <text evidence="1">The sequence shown here is derived from an EMBL/GenBank/DDBJ whole genome shotgun (WGS) entry which is preliminary data.</text>
</comment>
<proteinExistence type="predicted"/>
<accession>A0A9D6ABS0</accession>
<sequence>MIKLVLSDMDQTLKPADTPAISERTHQAINNLKAAGIAFGLSTGRPVYDALSYLKSDVSLTDTGVFSSGKILYFNGKLIFTKQFTYEMMEKIYEVISPMEDCLLTYYQEGPLEQPLDTSFTSCWKIVDTTQEVVDQLAASFNTFVPGLGPQSVPRDVPMYAGGLLLPQDEKRAQEIYEAVTSAVPEVELVSPYIGWFDINYRGWNKAQGFEKLIETIGLKPEEVIVCGDSENDLDLLKIAHHSCCMENGTDEAKAVSKYLLPSVYEEGVAQLLEALTEAQGDFDSDVVQAVLKRTL</sequence>
<dbReference type="InterPro" id="IPR023214">
    <property type="entry name" value="HAD_sf"/>
</dbReference>
<dbReference type="Gene3D" id="3.30.1240.10">
    <property type="match status" value="1"/>
</dbReference>
<reference evidence="1" key="1">
    <citation type="submission" date="2020-04" db="EMBL/GenBank/DDBJ databases">
        <title>Deep metagenomics examines the oral microbiome during advanced dental caries in children, revealing novel taxa and co-occurrences with host molecules.</title>
        <authorList>
            <person name="Baker J.L."/>
            <person name="Morton J.T."/>
            <person name="Dinis M."/>
            <person name="Alvarez R."/>
            <person name="Tran N.C."/>
            <person name="Knight R."/>
            <person name="Edlund A."/>
        </authorList>
    </citation>
    <scope>NUCLEOTIDE SEQUENCE</scope>
    <source>
        <strain evidence="1">JCVI_3_bin.11</strain>
    </source>
</reference>
<dbReference type="PROSITE" id="PS01229">
    <property type="entry name" value="COF_2"/>
    <property type="match status" value="1"/>
</dbReference>
<dbReference type="SUPFAM" id="SSF56784">
    <property type="entry name" value="HAD-like"/>
    <property type="match status" value="1"/>
</dbReference>
<dbReference type="NCBIfam" id="TIGR01484">
    <property type="entry name" value="HAD-SF-IIB"/>
    <property type="match status" value="1"/>
</dbReference>
<dbReference type="InterPro" id="IPR036412">
    <property type="entry name" value="HAD-like_sf"/>
</dbReference>
<dbReference type="Proteomes" id="UP000787322">
    <property type="component" value="Unassembled WGS sequence"/>
</dbReference>
<dbReference type="SFLD" id="SFLDG01140">
    <property type="entry name" value="C2.B:_Phosphomannomutase_and_P"/>
    <property type="match status" value="1"/>
</dbReference>
<name>A0A9D6ABS0_9ACTN</name>
<dbReference type="PANTHER" id="PTHR10000">
    <property type="entry name" value="PHOSPHOSERINE PHOSPHATASE"/>
    <property type="match status" value="1"/>
</dbReference>
<dbReference type="PANTHER" id="PTHR10000:SF8">
    <property type="entry name" value="HAD SUPERFAMILY HYDROLASE-LIKE, TYPE 3"/>
    <property type="match status" value="1"/>
</dbReference>
<dbReference type="GO" id="GO:0016791">
    <property type="term" value="F:phosphatase activity"/>
    <property type="evidence" value="ECO:0007669"/>
    <property type="project" value="TreeGrafter"/>
</dbReference>
<gene>
    <name evidence="1" type="ORF">HXK24_04655</name>
</gene>
<evidence type="ECO:0000313" key="2">
    <source>
        <dbReference type="Proteomes" id="UP000787322"/>
    </source>
</evidence>
<dbReference type="Gene3D" id="3.40.50.1000">
    <property type="entry name" value="HAD superfamily/HAD-like"/>
    <property type="match status" value="1"/>
</dbReference>
<dbReference type="SFLD" id="SFLDS00003">
    <property type="entry name" value="Haloacid_Dehalogenase"/>
    <property type="match status" value="1"/>
</dbReference>
<dbReference type="GO" id="GO:0005829">
    <property type="term" value="C:cytosol"/>
    <property type="evidence" value="ECO:0007669"/>
    <property type="project" value="TreeGrafter"/>
</dbReference>
<dbReference type="AlphaFoldDB" id="A0A9D6ABS0"/>
<dbReference type="InterPro" id="IPR006379">
    <property type="entry name" value="HAD-SF_hydro_IIB"/>
</dbReference>
<protein>
    <submittedName>
        <fullName evidence="1">HAD family phosphatase</fullName>
    </submittedName>
</protein>
<organism evidence="1 2">
    <name type="scientific">Lancefieldella parvula</name>
    <dbReference type="NCBI Taxonomy" id="1382"/>
    <lineage>
        <taxon>Bacteria</taxon>
        <taxon>Bacillati</taxon>
        <taxon>Actinomycetota</taxon>
        <taxon>Coriobacteriia</taxon>
        <taxon>Coriobacteriales</taxon>
        <taxon>Atopobiaceae</taxon>
        <taxon>Lancefieldella</taxon>
    </lineage>
</organism>
<evidence type="ECO:0000313" key="1">
    <source>
        <dbReference type="EMBL" id="MBF4803089.1"/>
    </source>
</evidence>
<dbReference type="GO" id="GO:0000287">
    <property type="term" value="F:magnesium ion binding"/>
    <property type="evidence" value="ECO:0007669"/>
    <property type="project" value="TreeGrafter"/>
</dbReference>
<dbReference type="Pfam" id="PF08282">
    <property type="entry name" value="Hydrolase_3"/>
    <property type="match status" value="1"/>
</dbReference>
<dbReference type="EMBL" id="JABZGU010000101">
    <property type="protein sequence ID" value="MBF4803089.1"/>
    <property type="molecule type" value="Genomic_DNA"/>
</dbReference>